<feature type="region of interest" description="Disordered" evidence="1">
    <location>
        <begin position="65"/>
        <end position="124"/>
    </location>
</feature>
<accession>A0AAQ3PPD9</accession>
<name>A0AAQ3PPD9_PASNO</name>
<organism evidence="2 3">
    <name type="scientific">Paspalum notatum var. saurae</name>
    <dbReference type="NCBI Taxonomy" id="547442"/>
    <lineage>
        <taxon>Eukaryota</taxon>
        <taxon>Viridiplantae</taxon>
        <taxon>Streptophyta</taxon>
        <taxon>Embryophyta</taxon>
        <taxon>Tracheophyta</taxon>
        <taxon>Spermatophyta</taxon>
        <taxon>Magnoliopsida</taxon>
        <taxon>Liliopsida</taxon>
        <taxon>Poales</taxon>
        <taxon>Poaceae</taxon>
        <taxon>PACMAD clade</taxon>
        <taxon>Panicoideae</taxon>
        <taxon>Andropogonodae</taxon>
        <taxon>Paspaleae</taxon>
        <taxon>Paspalinae</taxon>
        <taxon>Paspalum</taxon>
    </lineage>
</organism>
<keyword evidence="3" id="KW-1185">Reference proteome</keyword>
<gene>
    <name evidence="2" type="ORF">U9M48_005100</name>
</gene>
<reference evidence="2 3" key="1">
    <citation type="submission" date="2024-02" db="EMBL/GenBank/DDBJ databases">
        <title>High-quality chromosome-scale genome assembly of Pensacola bahiagrass (Paspalum notatum Flugge var. saurae).</title>
        <authorList>
            <person name="Vega J.M."/>
            <person name="Podio M."/>
            <person name="Orjuela J."/>
            <person name="Siena L.A."/>
            <person name="Pessino S.C."/>
            <person name="Combes M.C."/>
            <person name="Mariac C."/>
            <person name="Albertini E."/>
            <person name="Pupilli F."/>
            <person name="Ortiz J.P.A."/>
            <person name="Leblanc O."/>
        </authorList>
    </citation>
    <scope>NUCLEOTIDE SEQUENCE [LARGE SCALE GENOMIC DNA]</scope>
    <source>
        <strain evidence="2">R1</strain>
        <tissue evidence="2">Leaf</tissue>
    </source>
</reference>
<protein>
    <submittedName>
        <fullName evidence="2">Uncharacterized protein</fullName>
    </submittedName>
</protein>
<evidence type="ECO:0000256" key="1">
    <source>
        <dbReference type="SAM" id="MobiDB-lite"/>
    </source>
</evidence>
<evidence type="ECO:0000313" key="2">
    <source>
        <dbReference type="EMBL" id="WVZ54275.1"/>
    </source>
</evidence>
<sequence>MYISACSSSSACATCAAPFFFPRQSLAQWPVLPQLSQRLPRGGLPPPAFSAAPFWPSWPSRDVDPALPRPHPRPRRLPRPPNPDPLPELSCSRRALRRASQSSSQSIRRPMASVTCAGLSRSSNTRRRPITSSIVALFRSTNISMETAAWFRLLGTTCSSFLTTSVSLMLSPRVRRLVASAVIRTPKSVTDSPSLKVRLAKFRRSCCALASRALVADPERPDRVPGLLHGTLRGESAPEFGWNRTQEARHRLSIVVVLVFVGIVGDAVVDGVPDAEGLEFVRVSIGHATFADGRSTMRSTTRDPESRWRERRLWERPRRRGGERDDWTFFSPEPSPVCGFLEGDCDAMATARTQL</sequence>
<dbReference type="EMBL" id="CP144745">
    <property type="protein sequence ID" value="WVZ54275.1"/>
    <property type="molecule type" value="Genomic_DNA"/>
</dbReference>
<evidence type="ECO:0000313" key="3">
    <source>
        <dbReference type="Proteomes" id="UP001341281"/>
    </source>
</evidence>
<proteinExistence type="predicted"/>
<dbReference type="Proteomes" id="UP001341281">
    <property type="component" value="Chromosome 01"/>
</dbReference>
<dbReference type="AlphaFoldDB" id="A0AAQ3PPD9"/>
<feature type="compositionally biased region" description="Low complexity" evidence="1">
    <location>
        <begin position="87"/>
        <end position="109"/>
    </location>
</feature>